<feature type="binding site" evidence="8">
    <location>
        <begin position="138"/>
        <end position="141"/>
    </location>
    <ligand>
        <name>GTP</name>
        <dbReference type="ChEBI" id="CHEBI:37565"/>
    </ligand>
</feature>
<dbReference type="SUPFAM" id="SSF52540">
    <property type="entry name" value="P-loop containing nucleoside triphosphate hydrolases"/>
    <property type="match status" value="1"/>
</dbReference>
<keyword evidence="6 8" id="KW-0342">GTP-binding</keyword>
<protein>
    <recommendedName>
        <fullName evidence="7 8">Elongation factor Tu</fullName>
        <shortName evidence="8">EF-Tu</shortName>
        <ecNumber evidence="8">3.6.5.3</ecNumber>
    </recommendedName>
</protein>
<comment type="subcellular location">
    <subcellularLocation>
        <location evidence="8">Cytoplasm</location>
    </subcellularLocation>
</comment>
<keyword evidence="1 8" id="KW-0547">Nucleotide-binding</keyword>
<dbReference type="InterPro" id="IPR004160">
    <property type="entry name" value="Transl_elong_EFTu/EF1A_C"/>
</dbReference>
<feature type="binding site" evidence="8">
    <location>
        <position position="26"/>
    </location>
    <ligand>
        <name>Mg(2+)</name>
        <dbReference type="ChEBI" id="CHEBI:18420"/>
    </ligand>
</feature>
<dbReference type="InterPro" id="IPR027417">
    <property type="entry name" value="P-loop_NTPase"/>
</dbReference>
<keyword evidence="4 8" id="KW-0460">Magnesium</keyword>
<feature type="binding site" evidence="8">
    <location>
        <begin position="19"/>
        <end position="26"/>
    </location>
    <ligand>
        <name>GTP</name>
        <dbReference type="ChEBI" id="CHEBI:37565"/>
    </ligand>
</feature>
<keyword evidence="2 8" id="KW-0251">Elongation factor</keyword>
<dbReference type="Proteomes" id="UP001180973">
    <property type="component" value="Unassembled WGS sequence"/>
</dbReference>
<dbReference type="PRINTS" id="PR00315">
    <property type="entry name" value="ELONGATNFCT"/>
</dbReference>
<keyword evidence="5 8" id="KW-0648">Protein biosynthesis</keyword>
<dbReference type="HAMAP" id="MF_00118_B">
    <property type="entry name" value="EF_Tu_B"/>
    <property type="match status" value="1"/>
</dbReference>
<accession>A0ABU2WRP9</accession>
<dbReference type="CDD" id="cd01884">
    <property type="entry name" value="EF_Tu"/>
    <property type="match status" value="1"/>
</dbReference>
<feature type="domain" description="Tr-type G" evidence="9">
    <location>
        <begin position="10"/>
        <end position="206"/>
    </location>
</feature>
<evidence type="ECO:0000259" key="9">
    <source>
        <dbReference type="PROSITE" id="PS51722"/>
    </source>
</evidence>
<evidence type="ECO:0000256" key="8">
    <source>
        <dbReference type="HAMAP-Rule" id="MF_00118"/>
    </source>
</evidence>
<dbReference type="InterPro" id="IPR050055">
    <property type="entry name" value="EF-Tu_GTPase"/>
</dbReference>
<keyword evidence="3 8" id="KW-0378">Hydrolase</keyword>
<dbReference type="InterPro" id="IPR000795">
    <property type="entry name" value="T_Tr_GTP-bd_dom"/>
</dbReference>
<comment type="function">
    <text evidence="8">GTP hydrolase that promotes the GTP-dependent binding of aminoacyl-tRNA to the A-site of ribosomes during protein biosynthesis.</text>
</comment>
<dbReference type="EMBL" id="JAVRFL010000005">
    <property type="protein sequence ID" value="MDT0528588.1"/>
    <property type="molecule type" value="Genomic_DNA"/>
</dbReference>
<evidence type="ECO:0000256" key="5">
    <source>
        <dbReference type="ARBA" id="ARBA00022917"/>
    </source>
</evidence>
<dbReference type="PROSITE" id="PS00301">
    <property type="entry name" value="G_TR_1"/>
    <property type="match status" value="1"/>
</dbReference>
<dbReference type="NCBIfam" id="NF009372">
    <property type="entry name" value="PRK12735.1"/>
    <property type="match status" value="1"/>
</dbReference>
<dbReference type="NCBIfam" id="NF009373">
    <property type="entry name" value="PRK12736.1"/>
    <property type="match status" value="1"/>
</dbReference>
<reference evidence="10" key="1">
    <citation type="submission" date="2023-09" db="EMBL/GenBank/DDBJ databases">
        <title>30 novel species of actinomycetes from the DSMZ collection.</title>
        <authorList>
            <person name="Nouioui I."/>
        </authorList>
    </citation>
    <scope>NUCLEOTIDE SEQUENCE</scope>
    <source>
        <strain evidence="10">DSM 115977</strain>
    </source>
</reference>
<evidence type="ECO:0000313" key="11">
    <source>
        <dbReference type="Proteomes" id="UP001180973"/>
    </source>
</evidence>
<evidence type="ECO:0000256" key="3">
    <source>
        <dbReference type="ARBA" id="ARBA00022801"/>
    </source>
</evidence>
<feature type="binding site" evidence="8">
    <location>
        <begin position="83"/>
        <end position="87"/>
    </location>
    <ligand>
        <name>GTP</name>
        <dbReference type="ChEBI" id="CHEBI:37565"/>
    </ligand>
</feature>
<dbReference type="SUPFAM" id="SSF50447">
    <property type="entry name" value="Translation proteins"/>
    <property type="match status" value="1"/>
</dbReference>
<dbReference type="RefSeq" id="WP_151453326.1">
    <property type="nucleotide sequence ID" value="NZ_JAVRFL010000005.1"/>
</dbReference>
<dbReference type="InterPro" id="IPR031157">
    <property type="entry name" value="G_TR_CS"/>
</dbReference>
<organism evidence="10 11">
    <name type="scientific">Micromonospora reichwaldensis</name>
    <dbReference type="NCBI Taxonomy" id="3075516"/>
    <lineage>
        <taxon>Bacteria</taxon>
        <taxon>Bacillati</taxon>
        <taxon>Actinomycetota</taxon>
        <taxon>Actinomycetes</taxon>
        <taxon>Micromonosporales</taxon>
        <taxon>Micromonosporaceae</taxon>
        <taxon>Micromonospora</taxon>
    </lineage>
</organism>
<comment type="similarity">
    <text evidence="8">Belongs to the TRAFAC class translation factor GTPase superfamily. Classic translation factor GTPase family. EF-Tu/EF-1A subfamily.</text>
</comment>
<dbReference type="InterPro" id="IPR009001">
    <property type="entry name" value="Transl_elong_EF1A/Init_IF2_C"/>
</dbReference>
<dbReference type="NCBIfam" id="TIGR00231">
    <property type="entry name" value="small_GTP"/>
    <property type="match status" value="1"/>
</dbReference>
<comment type="subunit">
    <text evidence="8">Monomer.</text>
</comment>
<dbReference type="PANTHER" id="PTHR43721:SF22">
    <property type="entry name" value="ELONGATION FACTOR TU, MITOCHONDRIAL"/>
    <property type="match status" value="1"/>
</dbReference>
<evidence type="ECO:0000256" key="4">
    <source>
        <dbReference type="ARBA" id="ARBA00022842"/>
    </source>
</evidence>
<evidence type="ECO:0000313" key="10">
    <source>
        <dbReference type="EMBL" id="MDT0528588.1"/>
    </source>
</evidence>
<proteinExistence type="inferred from homology"/>
<evidence type="ECO:0000256" key="6">
    <source>
        <dbReference type="ARBA" id="ARBA00023134"/>
    </source>
</evidence>
<keyword evidence="8" id="KW-0479">Metal-binding</keyword>
<dbReference type="InterPro" id="IPR009000">
    <property type="entry name" value="Transl_B-barrel_sf"/>
</dbReference>
<keyword evidence="8" id="KW-0963">Cytoplasm</keyword>
<dbReference type="PROSITE" id="PS51722">
    <property type="entry name" value="G_TR_2"/>
    <property type="match status" value="1"/>
</dbReference>
<dbReference type="InterPro" id="IPR005225">
    <property type="entry name" value="Small_GTP-bd"/>
</dbReference>
<sequence length="397" mass="44045">MAKAKFERTKPHVNIGTIGHIDHGKTTLTAAITKVLHDQYPDLNPYTPFDEIDKAPEEKARGITISIAHVEYQTEARHYAHVDCPGHADYIKNMITGAAQMDGAILVVAATDGPMPQTREHVLLARQVGVPYIVVALNKSDMVDDEELLELVELEVRELLSNQEYPGDDLPVVRVSALKALEGDPEWTGKLLDLMTAVDTAIPQPERETEKPFLMPIEDVFTITGRGTVVTGRAERGVLKPNEEVEIVGIREKSMKTTCTGIEMFRKLLDEARAGENVGLLLRGIKREDVERGMVVIKPGTTTPHTEFEATVYILSKEEGGRHTPFFQNYRPQFYFRTTDVTGVVTLPEGTEMVMPGDNTTMTVKLIQPIAMEENLKFAIREGGRTVGAGFVTKIIK</sequence>
<keyword evidence="11" id="KW-1185">Reference proteome</keyword>
<name>A0ABU2WRP9_9ACTN</name>
<dbReference type="InterPro" id="IPR041709">
    <property type="entry name" value="EF-Tu_GTP-bd"/>
</dbReference>
<dbReference type="Pfam" id="PF00009">
    <property type="entry name" value="GTP_EFTU"/>
    <property type="match status" value="1"/>
</dbReference>
<dbReference type="GO" id="GO:0003746">
    <property type="term" value="F:translation elongation factor activity"/>
    <property type="evidence" value="ECO:0007669"/>
    <property type="project" value="UniProtKB-KW"/>
</dbReference>
<dbReference type="CDD" id="cd03697">
    <property type="entry name" value="EFTU_II"/>
    <property type="match status" value="1"/>
</dbReference>
<gene>
    <name evidence="8 10" type="primary">tuf</name>
    <name evidence="10" type="ORF">RM555_06205</name>
</gene>
<comment type="catalytic activity">
    <reaction evidence="8">
        <text>GTP + H2O = GDP + phosphate + H(+)</text>
        <dbReference type="Rhea" id="RHEA:19669"/>
        <dbReference type="ChEBI" id="CHEBI:15377"/>
        <dbReference type="ChEBI" id="CHEBI:15378"/>
        <dbReference type="ChEBI" id="CHEBI:37565"/>
        <dbReference type="ChEBI" id="CHEBI:43474"/>
        <dbReference type="ChEBI" id="CHEBI:58189"/>
        <dbReference type="EC" id="3.6.5.3"/>
    </reaction>
</comment>
<dbReference type="NCBIfam" id="NF000766">
    <property type="entry name" value="PRK00049.1"/>
    <property type="match status" value="1"/>
</dbReference>
<dbReference type="InterPro" id="IPR004541">
    <property type="entry name" value="Transl_elong_EFTu/EF1A_bac/org"/>
</dbReference>
<dbReference type="CDD" id="cd03707">
    <property type="entry name" value="EFTU_III"/>
    <property type="match status" value="1"/>
</dbReference>
<dbReference type="Pfam" id="PF03144">
    <property type="entry name" value="GTP_EFTU_D2"/>
    <property type="match status" value="1"/>
</dbReference>
<evidence type="ECO:0000256" key="7">
    <source>
        <dbReference type="ARBA" id="ARBA00029554"/>
    </source>
</evidence>
<evidence type="ECO:0000256" key="1">
    <source>
        <dbReference type="ARBA" id="ARBA00022741"/>
    </source>
</evidence>
<dbReference type="PANTHER" id="PTHR43721">
    <property type="entry name" value="ELONGATION FACTOR TU-RELATED"/>
    <property type="match status" value="1"/>
</dbReference>
<dbReference type="Pfam" id="PF03143">
    <property type="entry name" value="GTP_EFTU_D3"/>
    <property type="match status" value="1"/>
</dbReference>
<comment type="caution">
    <text evidence="10">The sequence shown here is derived from an EMBL/GenBank/DDBJ whole genome shotgun (WGS) entry which is preliminary data.</text>
</comment>
<dbReference type="NCBIfam" id="TIGR00485">
    <property type="entry name" value="EF-Tu"/>
    <property type="match status" value="1"/>
</dbReference>
<dbReference type="InterPro" id="IPR004161">
    <property type="entry name" value="EFTu-like_2"/>
</dbReference>
<dbReference type="EC" id="3.6.5.3" evidence="8"/>
<dbReference type="Gene3D" id="3.40.50.300">
    <property type="entry name" value="P-loop containing nucleotide triphosphate hydrolases"/>
    <property type="match status" value="1"/>
</dbReference>
<dbReference type="InterPro" id="IPR033720">
    <property type="entry name" value="EFTU_2"/>
</dbReference>
<dbReference type="Gene3D" id="2.40.30.10">
    <property type="entry name" value="Translation factors"/>
    <property type="match status" value="2"/>
</dbReference>
<evidence type="ECO:0000256" key="2">
    <source>
        <dbReference type="ARBA" id="ARBA00022768"/>
    </source>
</evidence>
<dbReference type="SUPFAM" id="SSF50465">
    <property type="entry name" value="EF-Tu/eEF-1alpha/eIF2-gamma C-terminal domain"/>
    <property type="match status" value="1"/>
</dbReference>